<dbReference type="InterPro" id="IPR041413">
    <property type="entry name" value="MLTR_LBD"/>
</dbReference>
<dbReference type="PANTHER" id="PTHR35010:SF2">
    <property type="entry name" value="BLL4672 PROTEIN"/>
    <property type="match status" value="1"/>
</dbReference>
<accession>A0A848H4S7</accession>
<reference evidence="2 3" key="1">
    <citation type="submission" date="2020-04" db="EMBL/GenBank/DDBJ databases">
        <title>Ramlibacter sp. G-1-2-2 isolated from soil.</title>
        <authorList>
            <person name="Dahal R.H."/>
        </authorList>
    </citation>
    <scope>NUCLEOTIDE SEQUENCE [LARGE SCALE GENOMIC DNA]</scope>
    <source>
        <strain evidence="2 3">G-1-2-2</strain>
    </source>
</reference>
<dbReference type="EMBL" id="JABBFX010000001">
    <property type="protein sequence ID" value="NML44519.1"/>
    <property type="molecule type" value="Genomic_DNA"/>
</dbReference>
<dbReference type="SMART" id="SM00530">
    <property type="entry name" value="HTH_XRE"/>
    <property type="match status" value="1"/>
</dbReference>
<sequence length="271" mass="30350">MSEDKALGTYLRSRRTQLDALALGYSGRRRTAGLRREEVADRASISATWYTWLEQGRGGKPSAEVLDRIAQALMLTDVEREHLFVLGLGHPPEQRYRGGDPITPRLQRLLDALPHSPALLRTPTWDIVAWNRAARAVLTDYETIPPQGRNVLRMMFCDPHVRERQFDWEAVARAVVAAARVDAARAGADAEIAPLVAELRAISPEFGAMWDSSLVHSHTEGVKRLRHPRLGEIALEYSSFAVEGRKDLSLIVYNPATEQDRERILSVIGDV</sequence>
<dbReference type="RefSeq" id="WP_169418641.1">
    <property type="nucleotide sequence ID" value="NZ_JABBFX010000001.1"/>
</dbReference>
<dbReference type="Proteomes" id="UP000541185">
    <property type="component" value="Unassembled WGS sequence"/>
</dbReference>
<dbReference type="GO" id="GO:0003677">
    <property type="term" value="F:DNA binding"/>
    <property type="evidence" value="ECO:0007669"/>
    <property type="project" value="InterPro"/>
</dbReference>
<proteinExistence type="predicted"/>
<dbReference type="Gene3D" id="1.10.260.40">
    <property type="entry name" value="lambda repressor-like DNA-binding domains"/>
    <property type="match status" value="1"/>
</dbReference>
<dbReference type="InterPro" id="IPR001387">
    <property type="entry name" value="Cro/C1-type_HTH"/>
</dbReference>
<comment type="caution">
    <text evidence="2">The sequence shown here is derived from an EMBL/GenBank/DDBJ whole genome shotgun (WGS) entry which is preliminary data.</text>
</comment>
<dbReference type="CDD" id="cd00093">
    <property type="entry name" value="HTH_XRE"/>
    <property type="match status" value="1"/>
</dbReference>
<dbReference type="PANTHER" id="PTHR35010">
    <property type="entry name" value="BLL4672 PROTEIN-RELATED"/>
    <property type="match status" value="1"/>
</dbReference>
<name>A0A848H4S7_9BURK</name>
<dbReference type="Pfam" id="PF17765">
    <property type="entry name" value="MLTR_LBD"/>
    <property type="match status" value="1"/>
</dbReference>
<dbReference type="InterPro" id="IPR010982">
    <property type="entry name" value="Lambda_DNA-bd_dom_sf"/>
</dbReference>
<evidence type="ECO:0000313" key="3">
    <source>
        <dbReference type="Proteomes" id="UP000541185"/>
    </source>
</evidence>
<evidence type="ECO:0000259" key="1">
    <source>
        <dbReference type="SMART" id="SM00530"/>
    </source>
</evidence>
<gene>
    <name evidence="2" type="ORF">HHL11_12205</name>
</gene>
<feature type="domain" description="HTH cro/C1-type" evidence="1">
    <location>
        <begin position="10"/>
        <end position="80"/>
    </location>
</feature>
<keyword evidence="3" id="KW-1185">Reference proteome</keyword>
<evidence type="ECO:0000313" key="2">
    <source>
        <dbReference type="EMBL" id="NML44519.1"/>
    </source>
</evidence>
<dbReference type="Gene3D" id="3.30.450.180">
    <property type="match status" value="1"/>
</dbReference>
<dbReference type="AlphaFoldDB" id="A0A848H4S7"/>
<organism evidence="2 3">
    <name type="scientific">Ramlibacter agri</name>
    <dbReference type="NCBI Taxonomy" id="2728837"/>
    <lineage>
        <taxon>Bacteria</taxon>
        <taxon>Pseudomonadati</taxon>
        <taxon>Pseudomonadota</taxon>
        <taxon>Betaproteobacteria</taxon>
        <taxon>Burkholderiales</taxon>
        <taxon>Comamonadaceae</taxon>
        <taxon>Ramlibacter</taxon>
    </lineage>
</organism>
<protein>
    <submittedName>
        <fullName evidence="2">Helix-turn-helix domain-containing protein</fullName>
    </submittedName>
</protein>
<dbReference type="SUPFAM" id="SSF47413">
    <property type="entry name" value="lambda repressor-like DNA-binding domains"/>
    <property type="match status" value="1"/>
</dbReference>
<dbReference type="Pfam" id="PF13560">
    <property type="entry name" value="HTH_31"/>
    <property type="match status" value="1"/>
</dbReference>